<dbReference type="OrthoDB" id="4757095at2759"/>
<evidence type="ECO:0000313" key="1">
    <source>
        <dbReference type="EMBL" id="KLJ13693.1"/>
    </source>
</evidence>
<accession>A0A0H1BRF9</accession>
<proteinExistence type="predicted"/>
<dbReference type="AlphaFoldDB" id="A0A0H1BRF9"/>
<gene>
    <name evidence="1" type="ORF">EMPG_11374</name>
</gene>
<keyword evidence="2" id="KW-1185">Reference proteome</keyword>
<organism evidence="1 2">
    <name type="scientific">Blastomyces silverae</name>
    <dbReference type="NCBI Taxonomy" id="2060906"/>
    <lineage>
        <taxon>Eukaryota</taxon>
        <taxon>Fungi</taxon>
        <taxon>Dikarya</taxon>
        <taxon>Ascomycota</taxon>
        <taxon>Pezizomycotina</taxon>
        <taxon>Eurotiomycetes</taxon>
        <taxon>Eurotiomycetidae</taxon>
        <taxon>Onygenales</taxon>
        <taxon>Ajellomycetaceae</taxon>
        <taxon>Blastomyces</taxon>
    </lineage>
</organism>
<name>A0A0H1BRF9_9EURO</name>
<protein>
    <submittedName>
        <fullName evidence="1">Uncharacterized protein</fullName>
    </submittedName>
</protein>
<dbReference type="EMBL" id="LDEV01000132">
    <property type="protein sequence ID" value="KLJ13693.1"/>
    <property type="molecule type" value="Genomic_DNA"/>
</dbReference>
<dbReference type="Proteomes" id="UP000053573">
    <property type="component" value="Unassembled WGS sequence"/>
</dbReference>
<comment type="caution">
    <text evidence="1">The sequence shown here is derived from an EMBL/GenBank/DDBJ whole genome shotgun (WGS) entry which is preliminary data.</text>
</comment>
<dbReference type="STRING" id="2060906.A0A0H1BRF9"/>
<evidence type="ECO:0000313" key="2">
    <source>
        <dbReference type="Proteomes" id="UP000053573"/>
    </source>
</evidence>
<sequence length="233" mass="26642">MPNPYYTFPPDAPLNYSPYYCHNRSDKSPPLRPRLPRCRRRGITHPLPDWVESPFSDPWAYTDPQTHCTLYTALPPEIRFLIFEALLGNRVLHVDTSWTYQKLVTSLSHMPPMKIVRLHITDLPARPGEYDHGDAEDTANLSWEELWLDPVDKLVRHMASTLEELEFMIPADCFELLSRDGKAGAIGGASGDEEAVLCNELRGGKRCRRRLEGVRPGMQYWISCPARPEPEDG</sequence>
<reference evidence="2" key="1">
    <citation type="journal article" date="2015" name="PLoS Genet.">
        <title>The dynamic genome and transcriptome of the human fungal pathogen Blastomyces and close relative Emmonsia.</title>
        <authorList>
            <person name="Munoz J.F."/>
            <person name="Gauthier G.M."/>
            <person name="Desjardins C.A."/>
            <person name="Gallo J.E."/>
            <person name="Holder J."/>
            <person name="Sullivan T.D."/>
            <person name="Marty A.J."/>
            <person name="Carmen J.C."/>
            <person name="Chen Z."/>
            <person name="Ding L."/>
            <person name="Gujja S."/>
            <person name="Magrini V."/>
            <person name="Misas E."/>
            <person name="Mitreva M."/>
            <person name="Priest M."/>
            <person name="Saif S."/>
            <person name="Whiston E.A."/>
            <person name="Young S."/>
            <person name="Zeng Q."/>
            <person name="Goldman W.E."/>
            <person name="Mardis E.R."/>
            <person name="Taylor J.W."/>
            <person name="McEwen J.G."/>
            <person name="Clay O.K."/>
            <person name="Klein B.S."/>
            <person name="Cuomo C.A."/>
        </authorList>
    </citation>
    <scope>NUCLEOTIDE SEQUENCE [LARGE SCALE GENOMIC DNA]</scope>
    <source>
        <strain evidence="2">UAMH 139</strain>
    </source>
</reference>